<name>A0A5J9UVB1_9POAL</name>
<proteinExistence type="predicted"/>
<dbReference type="PANTHER" id="PTHR46413">
    <property type="entry name" value="HEAVY METAL-ASSOCIATED ISOPRENYLATED PLANT PROTEIN 6"/>
    <property type="match status" value="1"/>
</dbReference>
<dbReference type="EMBL" id="RWGY01000011">
    <property type="protein sequence ID" value="TVU27703.1"/>
    <property type="molecule type" value="Genomic_DNA"/>
</dbReference>
<feature type="non-terminal residue" evidence="1">
    <location>
        <position position="1"/>
    </location>
</feature>
<reference evidence="1 2" key="1">
    <citation type="journal article" date="2019" name="Sci. Rep.">
        <title>A high-quality genome of Eragrostis curvula grass provides insights into Poaceae evolution and supports new strategies to enhance forage quality.</title>
        <authorList>
            <person name="Carballo J."/>
            <person name="Santos B.A.C.M."/>
            <person name="Zappacosta D."/>
            <person name="Garbus I."/>
            <person name="Selva J.P."/>
            <person name="Gallo C.A."/>
            <person name="Diaz A."/>
            <person name="Albertini E."/>
            <person name="Caccamo M."/>
            <person name="Echenique V."/>
        </authorList>
    </citation>
    <scope>NUCLEOTIDE SEQUENCE [LARGE SCALE GENOMIC DNA]</scope>
    <source>
        <strain evidence="2">cv. Victoria</strain>
        <tissue evidence="1">Leaf</tissue>
    </source>
</reference>
<dbReference type="GO" id="GO:0046872">
    <property type="term" value="F:metal ion binding"/>
    <property type="evidence" value="ECO:0007669"/>
    <property type="project" value="InterPro"/>
</dbReference>
<dbReference type="Gene3D" id="3.30.70.100">
    <property type="match status" value="1"/>
</dbReference>
<comment type="caution">
    <text evidence="1">The sequence shown here is derived from an EMBL/GenBank/DDBJ whole genome shotgun (WGS) entry which is preliminary data.</text>
</comment>
<dbReference type="AlphaFoldDB" id="A0A5J9UVB1"/>
<evidence type="ECO:0000313" key="1">
    <source>
        <dbReference type="EMBL" id="TVU27703.1"/>
    </source>
</evidence>
<keyword evidence="2" id="KW-1185">Reference proteome</keyword>
<evidence type="ECO:0000313" key="2">
    <source>
        <dbReference type="Proteomes" id="UP000324897"/>
    </source>
</evidence>
<dbReference type="PANTHER" id="PTHR46413:SF8">
    <property type="entry name" value="OS02G0818900 PROTEIN"/>
    <property type="match status" value="1"/>
</dbReference>
<sequence length="199" mass="21047">MGKKSGSHGDEEGAKAFVLKVATHCHCDGCTDKIRAAVKDLVTRMEGIQSWDQSALDSKGELKLLATTDPEKLRHRLHKATRKNVDLVFPKPATDKNKDNNKAAATAAQTALLLNALQQQQQQHQGQYGNQLLAAAAAAGGYGGYGVPAAQAYPWAAQQPDPYAAYSAAYPAAGGAWGGYAYPPAAQQGYGAAWHGHGY</sequence>
<dbReference type="Gramene" id="TVU27703">
    <property type="protein sequence ID" value="TVU27703"/>
    <property type="gene ID" value="EJB05_19200"/>
</dbReference>
<dbReference type="Proteomes" id="UP000324897">
    <property type="component" value="Chromosome 1"/>
</dbReference>
<dbReference type="OrthoDB" id="694037at2759"/>
<accession>A0A5J9UVB1</accession>
<dbReference type="InterPro" id="IPR006121">
    <property type="entry name" value="HMA_dom"/>
</dbReference>
<organism evidence="1 2">
    <name type="scientific">Eragrostis curvula</name>
    <name type="common">weeping love grass</name>
    <dbReference type="NCBI Taxonomy" id="38414"/>
    <lineage>
        <taxon>Eukaryota</taxon>
        <taxon>Viridiplantae</taxon>
        <taxon>Streptophyta</taxon>
        <taxon>Embryophyta</taxon>
        <taxon>Tracheophyta</taxon>
        <taxon>Spermatophyta</taxon>
        <taxon>Magnoliopsida</taxon>
        <taxon>Liliopsida</taxon>
        <taxon>Poales</taxon>
        <taxon>Poaceae</taxon>
        <taxon>PACMAD clade</taxon>
        <taxon>Chloridoideae</taxon>
        <taxon>Eragrostideae</taxon>
        <taxon>Eragrostidinae</taxon>
        <taxon>Eragrostis</taxon>
    </lineage>
</organism>
<evidence type="ECO:0008006" key="3">
    <source>
        <dbReference type="Google" id="ProtNLM"/>
    </source>
</evidence>
<dbReference type="CDD" id="cd00371">
    <property type="entry name" value="HMA"/>
    <property type="match status" value="1"/>
</dbReference>
<gene>
    <name evidence="1" type="ORF">EJB05_19200</name>
</gene>
<protein>
    <recommendedName>
        <fullName evidence="3">HMA domain-containing protein</fullName>
    </recommendedName>
</protein>
<dbReference type="InterPro" id="IPR044594">
    <property type="entry name" value="HIPP01/3/5/6"/>
</dbReference>